<proteinExistence type="predicted"/>
<comment type="caution">
    <text evidence="2">The sequence shown here is derived from an EMBL/GenBank/DDBJ whole genome shotgun (WGS) entry which is preliminary data.</text>
</comment>
<dbReference type="Proteomes" id="UP000697107">
    <property type="component" value="Unassembled WGS sequence"/>
</dbReference>
<evidence type="ECO:0000313" key="4">
    <source>
        <dbReference type="Proteomes" id="UP000736787"/>
    </source>
</evidence>
<evidence type="ECO:0000313" key="2">
    <source>
        <dbReference type="EMBL" id="KAG2878188.1"/>
    </source>
</evidence>
<reference evidence="2" key="1">
    <citation type="submission" date="2018-10" db="EMBL/GenBank/DDBJ databases">
        <title>Effector identification in a new, highly contiguous assembly of the strawberry crown rot pathogen Phytophthora cactorum.</title>
        <authorList>
            <person name="Armitage A.D."/>
            <person name="Nellist C.F."/>
            <person name="Bates H."/>
            <person name="Vickerstaff R.J."/>
            <person name="Harrison R.J."/>
        </authorList>
    </citation>
    <scope>NUCLEOTIDE SEQUENCE</scope>
    <source>
        <strain evidence="1">4032</strain>
        <strain evidence="2">4040</strain>
        <strain evidence="3">P415</strain>
    </source>
</reference>
<accession>A0A8T1JFV2</accession>
<dbReference type="Proteomes" id="UP000736787">
    <property type="component" value="Unassembled WGS sequence"/>
</dbReference>
<sequence>MFMLSIYVTTAGRDTVVTTDSEVTNADEDGGNKTSLLMQRSWNKTF</sequence>
<dbReference type="EMBL" id="RCMI01002896">
    <property type="protein sequence ID" value="KAG2874351.1"/>
    <property type="molecule type" value="Genomic_DNA"/>
</dbReference>
<dbReference type="EMBL" id="RCMK01002834">
    <property type="protein sequence ID" value="KAG2878188.1"/>
    <property type="molecule type" value="Genomic_DNA"/>
</dbReference>
<organism evidence="2 4">
    <name type="scientific">Phytophthora cactorum</name>
    <dbReference type="NCBI Taxonomy" id="29920"/>
    <lineage>
        <taxon>Eukaryota</taxon>
        <taxon>Sar</taxon>
        <taxon>Stramenopiles</taxon>
        <taxon>Oomycota</taxon>
        <taxon>Peronosporomycetes</taxon>
        <taxon>Peronosporales</taxon>
        <taxon>Peronosporaceae</taxon>
        <taxon>Phytophthora</taxon>
    </lineage>
</organism>
<dbReference type="Proteomes" id="UP000774804">
    <property type="component" value="Unassembled WGS sequence"/>
</dbReference>
<protein>
    <submittedName>
        <fullName evidence="2">Uncharacterized protein</fullName>
    </submittedName>
</protein>
<name>A0A8T1JFV2_9STRA</name>
<dbReference type="AlphaFoldDB" id="A0A8T1JFV2"/>
<evidence type="ECO:0000313" key="3">
    <source>
        <dbReference type="EMBL" id="KAG2956850.1"/>
    </source>
</evidence>
<evidence type="ECO:0000313" key="1">
    <source>
        <dbReference type="EMBL" id="KAG2874351.1"/>
    </source>
</evidence>
<dbReference type="EMBL" id="RCML01002864">
    <property type="protein sequence ID" value="KAG2956850.1"/>
    <property type="molecule type" value="Genomic_DNA"/>
</dbReference>
<gene>
    <name evidence="1" type="ORF">PC115_g24167</name>
    <name evidence="2" type="ORF">PC117_g26965</name>
    <name evidence="3" type="ORF">PC118_g24281</name>
</gene>